<evidence type="ECO:0000256" key="1">
    <source>
        <dbReference type="ARBA" id="ARBA00010541"/>
    </source>
</evidence>
<evidence type="ECO:0000259" key="4">
    <source>
        <dbReference type="Pfam" id="PF12812"/>
    </source>
</evidence>
<dbReference type="InterPro" id="IPR036034">
    <property type="entry name" value="PDZ_sf"/>
</dbReference>
<dbReference type="SUPFAM" id="SSF50156">
    <property type="entry name" value="PDZ domain-like"/>
    <property type="match status" value="3"/>
</dbReference>
<dbReference type="Gene3D" id="2.40.10.120">
    <property type="match status" value="1"/>
</dbReference>
<dbReference type="CDD" id="cd06719">
    <property type="entry name" value="PDZ2-4_Nma111p-like"/>
    <property type="match status" value="1"/>
</dbReference>
<dbReference type="PRINTS" id="PR00834">
    <property type="entry name" value="PROTEASES2C"/>
</dbReference>
<accession>A0A507CPY2</accession>
<dbReference type="OrthoDB" id="4217619at2759"/>
<dbReference type="VEuPathDB" id="FungiDB:SeMB42_g01268"/>
<protein>
    <recommendedName>
        <fullName evidence="4">PDZ-like domain-containing protein</fullName>
    </recommendedName>
</protein>
<dbReference type="InterPro" id="IPR001940">
    <property type="entry name" value="Peptidase_S1C"/>
</dbReference>
<dbReference type="GO" id="GO:0004252">
    <property type="term" value="F:serine-type endopeptidase activity"/>
    <property type="evidence" value="ECO:0007669"/>
    <property type="project" value="InterPro"/>
</dbReference>
<feature type="domain" description="PDZ-like" evidence="4">
    <location>
        <begin position="851"/>
        <end position="924"/>
    </location>
</feature>
<dbReference type="Pfam" id="PF13365">
    <property type="entry name" value="Trypsin_2"/>
    <property type="match status" value="1"/>
</dbReference>
<sequence length="976" mass="107617">MSDINIDISRDVQRRRSGGGDAEARRMPTFGPEHTSVASLLTGVPYSQFESYTWQNMVQNAALSVVSLRYACVTKFDTEDAGTFVATGFIVDAQRGLILTNRHVVSAGIFVGEAILHDKEEVEVHAIYRDPIHDFGFLRFDPAQIKYMPLQAIKLSPERAKVGLEIRVIGNDAGETLSVLAGTISRLDRNTPSYGQRTYNDFNTFYLQGALALSGGSSGSPVLDIEGHCVALHAGGKSSASTDFFLPLDRVTRALACLCQEIPIDRGTIQTIWLHRPFDEARRLGLSPALEERIRKFSPDETGMLVADTVVPEGPASAFLEESDILVSVNDQVITKFLPLEVILDDNIGKEIKVIIERGGCAIERRIVVQDLHSITPDRFVEIGSAVLNNLSYQLASQYNLPCRGVYVAHSSGMFLLGGASEGWIISHVDHKPTPNLDAFIAVLQDLPDFERVGITYYDIEDIHKVNLDIVVVERHWTSFRMLVRNDKTGYWDITPLAPALPPRPVMPASATFATMDSSLGPARELFKSICKVQYYMPYSLDGVHRNFMTGAGLVVDAERGLVIVGRNVIPFAMGDVTCTFCDSIIVRGKVEWLDDAHGMAFISYNPKLIGNTLVRSAPISPVELYQGAPVSLVALNHNFMPTLVTTLVTDITPVTIPQNAIPRYRTINFDAITIDTPVARHCSSGVLADAEGRVQGVWLTFQSTTASSGRINQYELGIRASCIDPVLAKLQRRKTGMLRGFSVEFTPVQMSRVRDMMKVGASDSWVTRVEEANPNRRQLFVVRQTEVGSKTAESLKELDLILTVNGKVITRVHELDVSPDWGETVEMVIVRAKQEMTLQVPTVEVHGEGTSRWVSWAGATIQAPHRSASLQSSTLPSRVYVSSTSAGSPARMYGLSSTNWISHVDDMPTPDLDEFVRVITALKGRIGDTGYVRVKSISFDLVPTVLSVKLNERYWPSVEFVKDASVECGWRSLPL</sequence>
<dbReference type="PANTHER" id="PTHR46366:SF8">
    <property type="entry name" value="PRO-APOPTOTIC SERINE PROTEASE NMA111"/>
    <property type="match status" value="1"/>
</dbReference>
<organism evidence="5 6">
    <name type="scientific">Synchytrium endobioticum</name>
    <dbReference type="NCBI Taxonomy" id="286115"/>
    <lineage>
        <taxon>Eukaryota</taxon>
        <taxon>Fungi</taxon>
        <taxon>Fungi incertae sedis</taxon>
        <taxon>Chytridiomycota</taxon>
        <taxon>Chytridiomycota incertae sedis</taxon>
        <taxon>Chytridiomycetes</taxon>
        <taxon>Synchytriales</taxon>
        <taxon>Synchytriaceae</taxon>
        <taxon>Synchytrium</taxon>
    </lineage>
</organism>
<dbReference type="GO" id="GO:0006508">
    <property type="term" value="P:proteolysis"/>
    <property type="evidence" value="ECO:0007669"/>
    <property type="project" value="InterPro"/>
</dbReference>
<name>A0A507CPY2_9FUNG</name>
<dbReference type="EMBL" id="QEAM01000336">
    <property type="protein sequence ID" value="TPX41193.1"/>
    <property type="molecule type" value="Genomic_DNA"/>
</dbReference>
<dbReference type="PANTHER" id="PTHR46366">
    <property type="entry name" value="PRO-APOPTOTIC SERINE PROTEASE NMA111"/>
    <property type="match status" value="1"/>
</dbReference>
<keyword evidence="2" id="KW-0677">Repeat</keyword>
<dbReference type="Pfam" id="PF12812">
    <property type="entry name" value="PDZ_1"/>
    <property type="match status" value="2"/>
</dbReference>
<dbReference type="SUPFAM" id="SSF50494">
    <property type="entry name" value="Trypsin-like serine proteases"/>
    <property type="match status" value="2"/>
</dbReference>
<comment type="caution">
    <text evidence="5">The sequence shown here is derived from an EMBL/GenBank/DDBJ whole genome shotgun (WGS) entry which is preliminary data.</text>
</comment>
<proteinExistence type="inferred from homology"/>
<evidence type="ECO:0000313" key="6">
    <source>
        <dbReference type="Proteomes" id="UP000320475"/>
    </source>
</evidence>
<feature type="region of interest" description="Disordered" evidence="3">
    <location>
        <begin position="1"/>
        <end position="29"/>
    </location>
</feature>
<gene>
    <name evidence="5" type="ORF">SeLEV6574_g06214</name>
</gene>
<dbReference type="Proteomes" id="UP000320475">
    <property type="component" value="Unassembled WGS sequence"/>
</dbReference>
<dbReference type="InterPro" id="IPR009003">
    <property type="entry name" value="Peptidase_S1_PA"/>
</dbReference>
<dbReference type="InterPro" id="IPR025926">
    <property type="entry name" value="PDZ-like_dom"/>
</dbReference>
<evidence type="ECO:0000313" key="5">
    <source>
        <dbReference type="EMBL" id="TPX41193.1"/>
    </source>
</evidence>
<feature type="domain" description="PDZ-like" evidence="4">
    <location>
        <begin position="374"/>
        <end position="449"/>
    </location>
</feature>
<evidence type="ECO:0000256" key="3">
    <source>
        <dbReference type="SAM" id="MobiDB-lite"/>
    </source>
</evidence>
<dbReference type="AlphaFoldDB" id="A0A507CPY2"/>
<reference evidence="5 6" key="1">
    <citation type="journal article" date="2019" name="Sci. Rep.">
        <title>Comparative genomics of chytrid fungi reveal insights into the obligate biotrophic and pathogenic lifestyle of Synchytrium endobioticum.</title>
        <authorList>
            <person name="van de Vossenberg B.T.L.H."/>
            <person name="Warris S."/>
            <person name="Nguyen H.D.T."/>
            <person name="van Gent-Pelzer M.P.E."/>
            <person name="Joly D.L."/>
            <person name="van de Geest H.C."/>
            <person name="Bonants P.J.M."/>
            <person name="Smith D.S."/>
            <person name="Levesque C.A."/>
            <person name="van der Lee T.A.J."/>
        </authorList>
    </citation>
    <scope>NUCLEOTIDE SEQUENCE [LARGE SCALE GENOMIC DNA]</scope>
    <source>
        <strain evidence="5 6">LEV6574</strain>
    </source>
</reference>
<comment type="similarity">
    <text evidence="1">Belongs to the peptidase S1C family.</text>
</comment>
<dbReference type="Gene3D" id="2.30.42.10">
    <property type="match status" value="2"/>
</dbReference>
<dbReference type="CDD" id="cd06786">
    <property type="entry name" value="cpPDZ1_ScNma111-like"/>
    <property type="match status" value="1"/>
</dbReference>
<evidence type="ECO:0000256" key="2">
    <source>
        <dbReference type="ARBA" id="ARBA00022737"/>
    </source>
</evidence>